<accession>E1IEQ9</accession>
<dbReference type="InterPro" id="IPR029062">
    <property type="entry name" value="Class_I_gatase-like"/>
</dbReference>
<dbReference type="eggNOG" id="COG2304">
    <property type="taxonomic scope" value="Bacteria"/>
</dbReference>
<dbReference type="STRING" id="765420.OSCT_1810"/>
<dbReference type="eggNOG" id="COG5426">
    <property type="taxonomic scope" value="Bacteria"/>
</dbReference>
<sequence length="853" mass="91317">MTMLLRSPQLLWLLLLLPSVVLFWRWRGLRVGVSVLALRLGSVALLVLALADPVLGVEAAADGPLIVLVDQSDSLGPTGQALARQRADEVLRSVPGEVRLLFFGAQVVAEGSDTPLDPAASDLATALRTASALLPNGGRIWLFSDGVQTRGDALAEARRLANAGITLDAFPVAAAQQPDAAIIGVEVPRLLRPDEEFPLVVTLRYAPGDAATSLPAHLRLWVDGRLIGDQEVVLNPGDTQFTFRQRAAAPGILQVQAELSITTGDTFIANNRGGATATVVPPPTILIVANQPELGGWLAQILEREGLHTSQIVPERMPSRISDMAAYDGMILLDVPATALSLDQMATVREFVRSEGRGLLAMGGHTSFTLGSYQNTPLADVLPVLMEPPPRPQRSDVALLLIMDRSASMLASFGVSKFDMAKEAAQLATESLQPEDRIGLLAFDTETLWVVPFQLISGGLSVAQIQEQIASLPSGGGTRIERALEVGLPALAEQPTKVRHAVLLTDGRSFMNDNALYQRLVETARSQQITLSTIAIGLDSDTALLKQLAAWGGGRYYYADQPADIPRLTLLESKIAGSDPAVEQALRAELTQSHPLMRDIAPADLPELGGYVAVTQRPQSEVVLHSPDADPLLAAWQYGLGRAVAWLPGLDPAWMRQWQSWGGTSRFLAQLVRYTLPDPESGLVQVRLDPQPGGATLIVDAAQPGGNPINLATVNALITLPDGTTRNVDLRQSAPGRYRQDLLLPSPGAYRVAVVVVHDGQRQEQSIGYVQPIAEEYQLGTTPSDGMPLLQALAAASGGQLSPVVVGETQPTPVGAGVFNLWPLLVSLALLLWVVEIALRRGFLPNLFLTPRR</sequence>
<dbReference type="CDD" id="cd00198">
    <property type="entry name" value="vWFA"/>
    <property type="match status" value="1"/>
</dbReference>
<evidence type="ECO:0000313" key="2">
    <source>
        <dbReference type="EMBL" id="EFO80351.1"/>
    </source>
</evidence>
<dbReference type="SUPFAM" id="SSF53300">
    <property type="entry name" value="vWA-like"/>
    <property type="match status" value="2"/>
</dbReference>
<dbReference type="PROSITE" id="PS50234">
    <property type="entry name" value="VWFA"/>
    <property type="match status" value="1"/>
</dbReference>
<keyword evidence="3" id="KW-1185">Reference proteome</keyword>
<feature type="domain" description="VWFA" evidence="1">
    <location>
        <begin position="398"/>
        <end position="575"/>
    </location>
</feature>
<dbReference type="Pfam" id="PF00092">
    <property type="entry name" value="VWA"/>
    <property type="match status" value="1"/>
</dbReference>
<dbReference type="PANTHER" id="PTHR37947:SF2">
    <property type="entry name" value="VON WILLEBRAND FACTOR TYPE A"/>
    <property type="match status" value="1"/>
</dbReference>
<evidence type="ECO:0000313" key="3">
    <source>
        <dbReference type="Proteomes" id="UP000054010"/>
    </source>
</evidence>
<dbReference type="HOGENOM" id="CLU_007196_0_0_0"/>
<evidence type="ECO:0000259" key="1">
    <source>
        <dbReference type="PROSITE" id="PS50234"/>
    </source>
</evidence>
<dbReference type="InterPro" id="IPR036465">
    <property type="entry name" value="vWFA_dom_sf"/>
</dbReference>
<reference evidence="2 3" key="1">
    <citation type="journal article" date="2011" name="J. Bacteriol.">
        <title>Draft genome sequence of the anoxygenic filamentous phototrophic bacterium Oscillochloris trichoides subsp. DG-6.</title>
        <authorList>
            <person name="Kuznetsov B.B."/>
            <person name="Ivanovsky R.N."/>
            <person name="Keppen O.I."/>
            <person name="Sukhacheva M.V."/>
            <person name="Bumazhkin B.K."/>
            <person name="Patutina E.O."/>
            <person name="Beletsky A.V."/>
            <person name="Mardanov A.V."/>
            <person name="Baslerov R.V."/>
            <person name="Panteleeva A.N."/>
            <person name="Kolganova T.V."/>
            <person name="Ravin N.V."/>
            <person name="Skryabin K.G."/>
        </authorList>
    </citation>
    <scope>NUCLEOTIDE SEQUENCE [LARGE SCALE GENOMIC DNA]</scope>
    <source>
        <strain evidence="2 3">DG-6</strain>
    </source>
</reference>
<dbReference type="SUPFAM" id="SSF52317">
    <property type="entry name" value="Class I glutamine amidotransferase-like"/>
    <property type="match status" value="1"/>
</dbReference>
<name>E1IEQ9_9CHLR</name>
<dbReference type="Gene3D" id="3.40.50.880">
    <property type="match status" value="2"/>
</dbReference>
<proteinExistence type="predicted"/>
<dbReference type="InterPro" id="IPR002035">
    <property type="entry name" value="VWF_A"/>
</dbReference>
<dbReference type="EMBL" id="ADVR01000061">
    <property type="protein sequence ID" value="EFO80351.1"/>
    <property type="molecule type" value="Genomic_DNA"/>
</dbReference>
<dbReference type="Proteomes" id="UP000054010">
    <property type="component" value="Unassembled WGS sequence"/>
</dbReference>
<gene>
    <name evidence="2" type="ORF">OSCT_1810</name>
</gene>
<protein>
    <submittedName>
        <fullName evidence="2">von Willebrand factor type A</fullName>
    </submittedName>
</protein>
<organism evidence="2 3">
    <name type="scientific">Oscillochloris trichoides DG-6</name>
    <dbReference type="NCBI Taxonomy" id="765420"/>
    <lineage>
        <taxon>Bacteria</taxon>
        <taxon>Bacillati</taxon>
        <taxon>Chloroflexota</taxon>
        <taxon>Chloroflexia</taxon>
        <taxon>Chloroflexales</taxon>
        <taxon>Chloroflexineae</taxon>
        <taxon>Oscillochloridaceae</taxon>
        <taxon>Oscillochloris</taxon>
    </lineage>
</organism>
<dbReference type="Pfam" id="PF07090">
    <property type="entry name" value="GATase1_like"/>
    <property type="match status" value="1"/>
</dbReference>
<dbReference type="PANTHER" id="PTHR37947">
    <property type="entry name" value="BLL2462 PROTEIN"/>
    <property type="match status" value="1"/>
</dbReference>
<dbReference type="AlphaFoldDB" id="E1IEQ9"/>
<dbReference type="SMART" id="SM00327">
    <property type="entry name" value="VWA"/>
    <property type="match status" value="1"/>
</dbReference>
<comment type="caution">
    <text evidence="2">The sequence shown here is derived from an EMBL/GenBank/DDBJ whole genome shotgun (WGS) entry which is preliminary data.</text>
</comment>
<dbReference type="InterPro" id="IPR010768">
    <property type="entry name" value="GATase1-like"/>
</dbReference>